<reference evidence="3" key="2">
    <citation type="submission" date="2016-06" db="EMBL/GenBank/DDBJ databases">
        <title>The genome of a short-lived fish provides insights into sex chromosome evolution and the genetic control of aging.</title>
        <authorList>
            <person name="Reichwald K."/>
            <person name="Felder M."/>
            <person name="Petzold A."/>
            <person name="Koch P."/>
            <person name="Groth M."/>
            <person name="Platzer M."/>
        </authorList>
    </citation>
    <scope>NUCLEOTIDE SEQUENCE</scope>
    <source>
        <tissue evidence="3">Brain</tissue>
    </source>
</reference>
<dbReference type="GO" id="GO:0005634">
    <property type="term" value="C:nucleus"/>
    <property type="evidence" value="ECO:0007669"/>
    <property type="project" value="TreeGrafter"/>
</dbReference>
<gene>
    <name evidence="3" type="primary">Nfu_g_1_000323</name>
</gene>
<protein>
    <recommendedName>
        <fullName evidence="2">Myb-like domain-containing protein</fullName>
    </recommendedName>
</protein>
<dbReference type="SMART" id="SM00717">
    <property type="entry name" value="SANT"/>
    <property type="match status" value="1"/>
</dbReference>
<proteinExistence type="predicted"/>
<dbReference type="InterPro" id="IPR028002">
    <property type="entry name" value="Myb_DNA-bind_5"/>
</dbReference>
<dbReference type="PANTHER" id="PTHR23098">
    <property type="entry name" value="AGAP001331-PA-RELATED"/>
    <property type="match status" value="1"/>
</dbReference>
<organism evidence="3">
    <name type="scientific">Nothobranchius kuhntae</name>
    <name type="common">Beira killifish</name>
    <dbReference type="NCBI Taxonomy" id="321403"/>
    <lineage>
        <taxon>Eukaryota</taxon>
        <taxon>Metazoa</taxon>
        <taxon>Chordata</taxon>
        <taxon>Craniata</taxon>
        <taxon>Vertebrata</taxon>
        <taxon>Euteleostomi</taxon>
        <taxon>Actinopterygii</taxon>
        <taxon>Neopterygii</taxon>
        <taxon>Teleostei</taxon>
        <taxon>Neoteleostei</taxon>
        <taxon>Acanthomorphata</taxon>
        <taxon>Ovalentaria</taxon>
        <taxon>Atherinomorphae</taxon>
        <taxon>Cyprinodontiformes</taxon>
        <taxon>Nothobranchiidae</taxon>
        <taxon>Nothobranchius</taxon>
    </lineage>
</organism>
<accession>A0A1A8IF80</accession>
<dbReference type="Pfam" id="PF13873">
    <property type="entry name" value="Myb_DNA-bind_5"/>
    <property type="match status" value="1"/>
</dbReference>
<dbReference type="EMBL" id="HAED01009521">
    <property type="protein sequence ID" value="SBQ95733.1"/>
    <property type="molecule type" value="Transcribed_RNA"/>
</dbReference>
<feature type="region of interest" description="Disordered" evidence="1">
    <location>
        <begin position="132"/>
        <end position="160"/>
    </location>
</feature>
<dbReference type="AlphaFoldDB" id="A0A1A8IF80"/>
<evidence type="ECO:0000313" key="3">
    <source>
        <dbReference type="EMBL" id="SBQ95733.1"/>
    </source>
</evidence>
<dbReference type="InterPro" id="IPR001005">
    <property type="entry name" value="SANT/Myb"/>
</dbReference>
<dbReference type="EMBL" id="HAEE01008867">
    <property type="protein sequence ID" value="SBR28917.1"/>
    <property type="molecule type" value="Transcribed_RNA"/>
</dbReference>
<evidence type="ECO:0000259" key="2">
    <source>
        <dbReference type="SMART" id="SM00717"/>
    </source>
</evidence>
<evidence type="ECO:0000256" key="1">
    <source>
        <dbReference type="SAM" id="MobiDB-lite"/>
    </source>
</evidence>
<dbReference type="PANTHER" id="PTHR23098:SF23">
    <property type="entry name" value="MYB-RELATED TRANSCRIPTION FACTOR, PARTNER OF PROFILIN-LIKE ISOFORM X2-RELATED"/>
    <property type="match status" value="1"/>
</dbReference>
<name>A0A1A8IF80_NOTKU</name>
<feature type="domain" description="Myb-like" evidence="2">
    <location>
        <begin position="41"/>
        <end position="113"/>
    </location>
</feature>
<sequence length="295" mass="33540">MNSPNSEYDLHIELSPCRSAIKAVINGSPIPEPTMNACRKRSNYFTPLEQEVLLQTYEEYGHVFSKKSNTAAASKERKAAWEKIAARVNACNSSGEKRTWIQLKMKYKNLIQKANRKRAEVRKTSGGPLISASQIEAEELTQSQNSPKTEPDDMSEWSSSEMVTSQDTSAYIGGKHIHAYKYTWCLILIPFLLLIVTDGFILSAKAEEFEVEEEEALFTAMKSDAERNAESMAGQHQDRDASTSTAQLDTLPVKELYKQHLKKSIEKTVMEIKYLDRKLKKVDLEILLLERQLRE</sequence>
<reference evidence="3" key="1">
    <citation type="submission" date="2016-05" db="EMBL/GenBank/DDBJ databases">
        <authorList>
            <person name="Lavstsen T."/>
            <person name="Jespersen J.S."/>
        </authorList>
    </citation>
    <scope>NUCLEOTIDE SEQUENCE</scope>
    <source>
        <tissue evidence="3">Brain</tissue>
    </source>
</reference>